<evidence type="ECO:0000259" key="5">
    <source>
        <dbReference type="SMART" id="SM00945"/>
    </source>
</evidence>
<dbReference type="GO" id="GO:0034057">
    <property type="term" value="F:RNA strand-exchange activity"/>
    <property type="evidence" value="ECO:0007669"/>
    <property type="project" value="InterPro"/>
</dbReference>
<feature type="region of interest" description="Disordered" evidence="4">
    <location>
        <begin position="1"/>
        <end position="94"/>
    </location>
</feature>
<dbReference type="Gene3D" id="1.10.1710.10">
    <property type="entry name" value="ProQ/FinO domain"/>
    <property type="match status" value="1"/>
</dbReference>
<feature type="compositionally biased region" description="Basic and acidic residues" evidence="4">
    <location>
        <begin position="253"/>
        <end position="262"/>
    </location>
</feature>
<feature type="compositionally biased region" description="Gly residues" evidence="4">
    <location>
        <begin position="315"/>
        <end position="331"/>
    </location>
</feature>
<evidence type="ECO:0000256" key="4">
    <source>
        <dbReference type="SAM" id="MobiDB-lite"/>
    </source>
</evidence>
<evidence type="ECO:0000256" key="2">
    <source>
        <dbReference type="ARBA" id="ARBA00022884"/>
    </source>
</evidence>
<gene>
    <name evidence="6" type="ORF">EV672_105180</name>
</gene>
<dbReference type="GO" id="GO:0005829">
    <property type="term" value="C:cytosol"/>
    <property type="evidence" value="ECO:0007669"/>
    <property type="project" value="TreeGrafter"/>
</dbReference>
<evidence type="ECO:0000256" key="1">
    <source>
        <dbReference type="ARBA" id="ARBA00022490"/>
    </source>
</evidence>
<sequence>MSSTNPAPSAETADPTHAVTAAPAALSTEVVPAAAAEPLATQPDAAAQPEPAASADGGDPAEAMAERRAEDGAEEGSAGGATQPAAADAPAAAPRAEVSTAATGARLAELFPALFGGAPKPLKLRIQVDIQERAPGEFSKQALSAFFRRLTGATSYLVAVSRGKQRFDLDGQPAGELSEEHRQLAADELARRRANQQARRAQEDAQREQEEAGRRQRFGLLRDFETTKLTAANFCALKGIAPEQLDGLLEQARKEAQEDAARPQRPHHRPEHGHGRPGQGPGRREGGRNEGRNDGPRAHAGGRRDDRGRPQGPRGPRGGGGGREGGGAPRG</sequence>
<evidence type="ECO:0000256" key="3">
    <source>
        <dbReference type="ARBA" id="ARBA00023186"/>
    </source>
</evidence>
<dbReference type="GO" id="GO:0010608">
    <property type="term" value="P:post-transcriptional regulation of gene expression"/>
    <property type="evidence" value="ECO:0007669"/>
    <property type="project" value="InterPro"/>
</dbReference>
<dbReference type="SUPFAM" id="SSF48657">
    <property type="entry name" value="FinO-like"/>
    <property type="match status" value="1"/>
</dbReference>
<feature type="region of interest" description="Disordered" evidence="4">
    <location>
        <begin position="191"/>
        <end position="214"/>
    </location>
</feature>
<keyword evidence="1" id="KW-0963">Cytoplasm</keyword>
<accession>A0A4R6RA89</accession>
<dbReference type="Pfam" id="PF04352">
    <property type="entry name" value="ProQ"/>
    <property type="match status" value="1"/>
</dbReference>
<organism evidence="6 7">
    <name type="scientific">Aquabacterium commune</name>
    <dbReference type="NCBI Taxonomy" id="70586"/>
    <lineage>
        <taxon>Bacteria</taxon>
        <taxon>Pseudomonadati</taxon>
        <taxon>Pseudomonadota</taxon>
        <taxon>Betaproteobacteria</taxon>
        <taxon>Burkholderiales</taxon>
        <taxon>Aquabacterium</taxon>
    </lineage>
</organism>
<feature type="compositionally biased region" description="Low complexity" evidence="4">
    <location>
        <begin position="80"/>
        <end position="94"/>
    </location>
</feature>
<name>A0A4R6RA89_9BURK</name>
<proteinExistence type="predicted"/>
<evidence type="ECO:0000313" key="7">
    <source>
        <dbReference type="Proteomes" id="UP000294593"/>
    </source>
</evidence>
<feature type="domain" description="ProQ/FinO" evidence="5">
    <location>
        <begin position="95"/>
        <end position="205"/>
    </location>
</feature>
<dbReference type="EMBL" id="SNXW01000005">
    <property type="protein sequence ID" value="TDP82993.1"/>
    <property type="molecule type" value="Genomic_DNA"/>
</dbReference>
<evidence type="ECO:0000313" key="6">
    <source>
        <dbReference type="EMBL" id="TDP82993.1"/>
    </source>
</evidence>
<dbReference type="PANTHER" id="PTHR38106">
    <property type="entry name" value="RNA CHAPERONE PROQ"/>
    <property type="match status" value="1"/>
</dbReference>
<dbReference type="Proteomes" id="UP000294593">
    <property type="component" value="Unassembled WGS sequence"/>
</dbReference>
<dbReference type="SMART" id="SM00945">
    <property type="entry name" value="ProQ"/>
    <property type="match status" value="1"/>
</dbReference>
<reference evidence="6 7" key="1">
    <citation type="submission" date="2019-03" db="EMBL/GenBank/DDBJ databases">
        <title>Genomic Encyclopedia of Type Strains, Phase IV (KMG-IV): sequencing the most valuable type-strain genomes for metagenomic binning, comparative biology and taxonomic classification.</title>
        <authorList>
            <person name="Goeker M."/>
        </authorList>
    </citation>
    <scope>NUCLEOTIDE SEQUENCE [LARGE SCALE GENOMIC DNA]</scope>
    <source>
        <strain evidence="6 7">DSM 11901</strain>
    </source>
</reference>
<dbReference type="PANTHER" id="PTHR38106:SF1">
    <property type="entry name" value="RNA CHAPERONE PROQ"/>
    <property type="match status" value="1"/>
</dbReference>
<comment type="caution">
    <text evidence="6">The sequence shown here is derived from an EMBL/GenBank/DDBJ whole genome shotgun (WGS) entry which is preliminary data.</text>
</comment>
<protein>
    <submittedName>
        <fullName evidence="6">ProQ/FINO family protein</fullName>
    </submittedName>
</protein>
<dbReference type="AlphaFoldDB" id="A0A4R6RA89"/>
<feature type="region of interest" description="Disordered" evidence="4">
    <location>
        <begin position="253"/>
        <end position="331"/>
    </location>
</feature>
<keyword evidence="3" id="KW-0143">Chaperone</keyword>
<keyword evidence="7" id="KW-1185">Reference proteome</keyword>
<keyword evidence="2" id="KW-0694">RNA-binding</keyword>
<dbReference type="InterPro" id="IPR016103">
    <property type="entry name" value="ProQ/FinO"/>
</dbReference>
<dbReference type="GO" id="GO:0033592">
    <property type="term" value="F:RNA strand annealing activity"/>
    <property type="evidence" value="ECO:0007669"/>
    <property type="project" value="InterPro"/>
</dbReference>
<dbReference type="RefSeq" id="WP_243738626.1">
    <property type="nucleotide sequence ID" value="NZ_SNXW01000005.1"/>
</dbReference>
<dbReference type="InterPro" id="IPR036442">
    <property type="entry name" value="ProQ/FinO_sf"/>
</dbReference>
<feature type="compositionally biased region" description="Basic and acidic residues" evidence="4">
    <location>
        <begin position="282"/>
        <end position="309"/>
    </location>
</feature>
<feature type="compositionally biased region" description="Basic and acidic residues" evidence="4">
    <location>
        <begin position="200"/>
        <end position="214"/>
    </location>
</feature>
<feature type="compositionally biased region" description="Low complexity" evidence="4">
    <location>
        <begin position="32"/>
        <end position="56"/>
    </location>
</feature>
<dbReference type="InterPro" id="IPR023529">
    <property type="entry name" value="ProQ"/>
</dbReference>